<keyword evidence="1" id="KW-1133">Transmembrane helix</keyword>
<dbReference type="Proteomes" id="UP001223016">
    <property type="component" value="Unassembled WGS sequence"/>
</dbReference>
<accession>A0ABT9CKN3</accession>
<organism evidence="2 3">
    <name type="scientific">Pseudomonas serbiensis</name>
    <dbReference type="NCBI Taxonomy" id="3064350"/>
    <lineage>
        <taxon>Bacteria</taxon>
        <taxon>Pseudomonadati</taxon>
        <taxon>Pseudomonadota</taxon>
        <taxon>Gammaproteobacteria</taxon>
        <taxon>Pseudomonadales</taxon>
        <taxon>Pseudomonadaceae</taxon>
        <taxon>Pseudomonas</taxon>
    </lineage>
</organism>
<protein>
    <submittedName>
        <fullName evidence="2">Uncharacterized protein</fullName>
    </submittedName>
</protein>
<evidence type="ECO:0000256" key="1">
    <source>
        <dbReference type="SAM" id="Phobius"/>
    </source>
</evidence>
<evidence type="ECO:0000313" key="3">
    <source>
        <dbReference type="Proteomes" id="UP001223016"/>
    </source>
</evidence>
<feature type="transmembrane region" description="Helical" evidence="1">
    <location>
        <begin position="15"/>
        <end position="33"/>
    </location>
</feature>
<dbReference type="RefSeq" id="WP_201019679.1">
    <property type="nucleotide sequence ID" value="NZ_JAUQOO010000002.1"/>
</dbReference>
<keyword evidence="1" id="KW-0472">Membrane</keyword>
<gene>
    <name evidence="2" type="ORF">Q6A51_04240</name>
</gene>
<reference evidence="2 3" key="1">
    <citation type="submission" date="2023-07" db="EMBL/GenBank/DDBJ databases">
        <title>Identification of four novel Pseudomonas species associated with bacterial leaf spot of cucurbits.</title>
        <authorList>
            <person name="Fullem K.R."/>
        </authorList>
    </citation>
    <scope>NUCLEOTIDE SEQUENCE [LARGE SCALE GENOMIC DNA]</scope>
    <source>
        <strain evidence="2 3">KFB 138</strain>
    </source>
</reference>
<comment type="caution">
    <text evidence="2">The sequence shown here is derived from an EMBL/GenBank/DDBJ whole genome shotgun (WGS) entry which is preliminary data.</text>
</comment>
<proteinExistence type="predicted"/>
<sequence length="93" mass="10450">MNSQHIAHLRISSLHIQQGLFLLLALLITLIAVQQFQRWDQSREATQTQQQIIKVSASYQNLTRTAQITGLGPQPVDGVVSVDEVATPQKWVF</sequence>
<name>A0ABT9CKN3_9PSED</name>
<dbReference type="EMBL" id="JAUQOO010000002">
    <property type="protein sequence ID" value="MDO7925975.1"/>
    <property type="molecule type" value="Genomic_DNA"/>
</dbReference>
<keyword evidence="3" id="KW-1185">Reference proteome</keyword>
<evidence type="ECO:0000313" key="2">
    <source>
        <dbReference type="EMBL" id="MDO7925975.1"/>
    </source>
</evidence>
<keyword evidence="1" id="KW-0812">Transmembrane</keyword>